<dbReference type="Proteomes" id="UP000652153">
    <property type="component" value="Unassembled WGS sequence"/>
</dbReference>
<name>A0ABQ1ZHB2_9BACL</name>
<evidence type="ECO:0008006" key="3">
    <source>
        <dbReference type="Google" id="ProtNLM"/>
    </source>
</evidence>
<gene>
    <name evidence="1" type="ORF">GCM10008014_39210</name>
</gene>
<keyword evidence="2" id="KW-1185">Reference proteome</keyword>
<comment type="caution">
    <text evidence="1">The sequence shown here is derived from an EMBL/GenBank/DDBJ whole genome shotgun (WGS) entry which is preliminary data.</text>
</comment>
<accession>A0ABQ1ZHB2</accession>
<dbReference type="EMBL" id="BMFU01000006">
    <property type="protein sequence ID" value="GGH62607.1"/>
    <property type="molecule type" value="Genomic_DNA"/>
</dbReference>
<evidence type="ECO:0000313" key="2">
    <source>
        <dbReference type="Proteomes" id="UP000652153"/>
    </source>
</evidence>
<sequence>MLIPGILMIIEIIITMITIRILHRGLITIPAVIMEAATAAGTAVAEEIVAEVAGIDVTAAMQPKKEPYPVL</sequence>
<organism evidence="1 2">
    <name type="scientific">Paenibacillus silvae</name>
    <dbReference type="NCBI Taxonomy" id="1325358"/>
    <lineage>
        <taxon>Bacteria</taxon>
        <taxon>Bacillati</taxon>
        <taxon>Bacillota</taxon>
        <taxon>Bacilli</taxon>
        <taxon>Bacillales</taxon>
        <taxon>Paenibacillaceae</taxon>
        <taxon>Paenibacillus</taxon>
    </lineage>
</organism>
<proteinExistence type="predicted"/>
<reference evidence="2" key="1">
    <citation type="journal article" date="2019" name="Int. J. Syst. Evol. Microbiol.">
        <title>The Global Catalogue of Microorganisms (GCM) 10K type strain sequencing project: providing services to taxonomists for standard genome sequencing and annotation.</title>
        <authorList>
            <consortium name="The Broad Institute Genomics Platform"/>
            <consortium name="The Broad Institute Genome Sequencing Center for Infectious Disease"/>
            <person name="Wu L."/>
            <person name="Ma J."/>
        </authorList>
    </citation>
    <scope>NUCLEOTIDE SEQUENCE [LARGE SCALE GENOMIC DNA]</scope>
    <source>
        <strain evidence="2">CGMCC 1.12770</strain>
    </source>
</reference>
<protein>
    <recommendedName>
        <fullName evidence="3">Secreted protein</fullName>
    </recommendedName>
</protein>
<evidence type="ECO:0000313" key="1">
    <source>
        <dbReference type="EMBL" id="GGH62607.1"/>
    </source>
</evidence>